<organism evidence="1">
    <name type="scientific">Polaromonas sp. W9N</name>
    <dbReference type="NCBI Taxonomy" id="1840323"/>
    <lineage>
        <taxon>Bacteria</taxon>
        <taxon>Pseudomonadati</taxon>
        <taxon>Pseudomonadota</taxon>
        <taxon>Betaproteobacteria</taxon>
        <taxon>Burkholderiales</taxon>
        <taxon>Comamonadaceae</taxon>
        <taxon>Polaromonas</taxon>
    </lineage>
</organism>
<proteinExistence type="predicted"/>
<evidence type="ECO:0000313" key="1">
    <source>
        <dbReference type="EMBL" id="AWD72390.1"/>
    </source>
</evidence>
<reference evidence="1" key="1">
    <citation type="submission" date="2018-01" db="EMBL/GenBank/DDBJ databases">
        <title>Plasmids of psychrophilic Polaromonas spp. isolated from Arctic and Antarctic glaciers.</title>
        <authorList>
            <person name="Dziewit L."/>
            <person name="Ciok A."/>
        </authorList>
    </citation>
    <scope>NUCLEOTIDE SEQUENCE</scope>
    <source>
        <plasmid evidence="1">pW9NP1</plasmid>
    </source>
</reference>
<accession>A0A2S1FIR6</accession>
<protein>
    <submittedName>
        <fullName evidence="1">Uncharacterized protein</fullName>
    </submittedName>
</protein>
<geneLocation type="plasmid" evidence="1">
    <name>pW9NP1</name>
</geneLocation>
<sequence length="120" mass="12849">MSVQNGTVLYEKADSALVPEGLHLAELIDVRRFANVFGGRVGLVFRISTGLHVGQEIMESATLSPSPRGKLAELLRGLGGQDPSLLTATDMVGQQCRIAVQHEQGRSGRVYAAITHTIPI</sequence>
<dbReference type="AlphaFoldDB" id="A0A2S1FIR6"/>
<dbReference type="EMBL" id="MG869627">
    <property type="protein sequence ID" value="AWD72390.1"/>
    <property type="molecule type" value="Genomic_DNA"/>
</dbReference>
<gene>
    <name evidence="1" type="ORF">pW9NP1_p011</name>
</gene>
<name>A0A2S1FIR6_9BURK</name>
<keyword evidence="1" id="KW-0614">Plasmid</keyword>